<keyword evidence="4 8" id="KW-0812">Transmembrane</keyword>
<keyword evidence="7 8" id="KW-0472">Membrane</keyword>
<accession>A0A150GSB9</accession>
<evidence type="ECO:0000313" key="10">
    <source>
        <dbReference type="Proteomes" id="UP000075714"/>
    </source>
</evidence>
<evidence type="ECO:0000256" key="3">
    <source>
        <dbReference type="ARBA" id="ARBA00008917"/>
    </source>
</evidence>
<evidence type="ECO:0000256" key="4">
    <source>
        <dbReference type="ARBA" id="ARBA00022692"/>
    </source>
</evidence>
<feature type="transmembrane region" description="Helical" evidence="8">
    <location>
        <begin position="156"/>
        <end position="180"/>
    </location>
</feature>
<keyword evidence="6 8" id="KW-1133">Transmembrane helix</keyword>
<keyword evidence="5 8" id="KW-0256">Endoplasmic reticulum</keyword>
<dbReference type="SUPFAM" id="SSF144091">
    <property type="entry name" value="Rhomboid-like"/>
    <property type="match status" value="1"/>
</dbReference>
<dbReference type="PANTHER" id="PTHR11009">
    <property type="entry name" value="DER1-LIKE PROTEIN, DERLIN"/>
    <property type="match status" value="1"/>
</dbReference>
<evidence type="ECO:0000256" key="2">
    <source>
        <dbReference type="ARBA" id="ARBA00004477"/>
    </source>
</evidence>
<comment type="function">
    <text evidence="8">May be involved in the degradation of misfolded endoplasmic reticulum (ER) luminal proteins.</text>
</comment>
<evidence type="ECO:0000256" key="5">
    <source>
        <dbReference type="ARBA" id="ARBA00022824"/>
    </source>
</evidence>
<dbReference type="GO" id="GO:0005789">
    <property type="term" value="C:endoplasmic reticulum membrane"/>
    <property type="evidence" value="ECO:0007669"/>
    <property type="project" value="UniProtKB-SubCell"/>
</dbReference>
<feature type="transmembrane region" description="Helical" evidence="8">
    <location>
        <begin position="29"/>
        <end position="54"/>
    </location>
</feature>
<organism evidence="9 10">
    <name type="scientific">Gonium pectorale</name>
    <name type="common">Green alga</name>
    <dbReference type="NCBI Taxonomy" id="33097"/>
    <lineage>
        <taxon>Eukaryota</taxon>
        <taxon>Viridiplantae</taxon>
        <taxon>Chlorophyta</taxon>
        <taxon>core chlorophytes</taxon>
        <taxon>Chlorophyceae</taxon>
        <taxon>CS clade</taxon>
        <taxon>Chlamydomonadales</taxon>
        <taxon>Volvocaceae</taxon>
        <taxon>Gonium</taxon>
    </lineage>
</organism>
<comment type="similarity">
    <text evidence="3 8">Belongs to the derlin family.</text>
</comment>
<gene>
    <name evidence="9" type="ORF">GPECTOR_8g137</name>
</gene>
<sequence length="257" mass="28662">MPPRGTTVNAAGTGVGAWYESLPPITRTYATILFATTAAARFGLLNVYWIALLWPRIFSHFEVWRLVTNFFFMGKFSFNWIIKMLWLLTYGATLETQTYQFEPADFLTLLLFGAGCLLAASGVMLVALGMPVVFGADSLVFMLLYVWSRQFPEQQVNIYGLFKVLSFYVPFVFVGIEFLMSGAVPWTSLLGIVAGHLHYYLTVLYPAIGGPRLLTTPVFLKNLLADRGIGRRVVTHAAAGQDSFRAFRGRGTRLGTQ</sequence>
<protein>
    <recommendedName>
        <fullName evidence="8">Derlin</fullName>
    </recommendedName>
</protein>
<dbReference type="Proteomes" id="UP000075714">
    <property type="component" value="Unassembled WGS sequence"/>
</dbReference>
<name>A0A150GSB9_GONPE</name>
<dbReference type="STRING" id="33097.A0A150GSB9"/>
<evidence type="ECO:0000256" key="1">
    <source>
        <dbReference type="ARBA" id="ARBA00003292"/>
    </source>
</evidence>
<proteinExistence type="inferred from homology"/>
<feature type="transmembrane region" description="Helical" evidence="8">
    <location>
        <begin position="66"/>
        <end position="86"/>
    </location>
</feature>
<comment type="function">
    <text evidence="1">May be involved in the degradation process of specific misfolded endoplasmic reticulum (ER) luminal proteins.</text>
</comment>
<evidence type="ECO:0000256" key="6">
    <source>
        <dbReference type="ARBA" id="ARBA00022989"/>
    </source>
</evidence>
<evidence type="ECO:0000256" key="8">
    <source>
        <dbReference type="RuleBase" id="RU363059"/>
    </source>
</evidence>
<dbReference type="AlphaFoldDB" id="A0A150GSB9"/>
<dbReference type="Pfam" id="PF04511">
    <property type="entry name" value="DER1"/>
    <property type="match status" value="1"/>
</dbReference>
<dbReference type="EMBL" id="LSYV01000009">
    <property type="protein sequence ID" value="KXZ52745.1"/>
    <property type="molecule type" value="Genomic_DNA"/>
</dbReference>
<feature type="transmembrane region" description="Helical" evidence="8">
    <location>
        <begin position="106"/>
        <end position="135"/>
    </location>
</feature>
<dbReference type="GO" id="GO:0006950">
    <property type="term" value="P:response to stress"/>
    <property type="evidence" value="ECO:0007669"/>
    <property type="project" value="UniProtKB-ARBA"/>
</dbReference>
<dbReference type="InterPro" id="IPR035952">
    <property type="entry name" value="Rhomboid-like_sf"/>
</dbReference>
<dbReference type="InterPro" id="IPR007599">
    <property type="entry name" value="DER1"/>
</dbReference>
<comment type="caution">
    <text evidence="9">The sequence shown here is derived from an EMBL/GenBank/DDBJ whole genome shotgun (WGS) entry which is preliminary data.</text>
</comment>
<comment type="subcellular location">
    <subcellularLocation>
        <location evidence="2 8">Endoplasmic reticulum membrane</location>
        <topology evidence="2 8">Multi-pass membrane protein</topology>
    </subcellularLocation>
</comment>
<keyword evidence="10" id="KW-1185">Reference proteome</keyword>
<evidence type="ECO:0000256" key="7">
    <source>
        <dbReference type="ARBA" id="ARBA00023136"/>
    </source>
</evidence>
<reference evidence="10" key="1">
    <citation type="journal article" date="2016" name="Nat. Commun.">
        <title>The Gonium pectorale genome demonstrates co-option of cell cycle regulation during the evolution of multicellularity.</title>
        <authorList>
            <person name="Hanschen E.R."/>
            <person name="Marriage T.N."/>
            <person name="Ferris P.J."/>
            <person name="Hamaji T."/>
            <person name="Toyoda A."/>
            <person name="Fujiyama A."/>
            <person name="Neme R."/>
            <person name="Noguchi H."/>
            <person name="Minakuchi Y."/>
            <person name="Suzuki M."/>
            <person name="Kawai-Toyooka H."/>
            <person name="Smith D.R."/>
            <person name="Sparks H."/>
            <person name="Anderson J."/>
            <person name="Bakaric R."/>
            <person name="Luria V."/>
            <person name="Karger A."/>
            <person name="Kirschner M.W."/>
            <person name="Durand P.M."/>
            <person name="Michod R.E."/>
            <person name="Nozaki H."/>
            <person name="Olson B.J."/>
        </authorList>
    </citation>
    <scope>NUCLEOTIDE SEQUENCE [LARGE SCALE GENOMIC DNA]</scope>
    <source>
        <strain evidence="10">NIES-2863</strain>
    </source>
</reference>
<feature type="transmembrane region" description="Helical" evidence="8">
    <location>
        <begin position="186"/>
        <end position="208"/>
    </location>
</feature>
<evidence type="ECO:0000313" key="9">
    <source>
        <dbReference type="EMBL" id="KXZ52745.1"/>
    </source>
</evidence>
<dbReference type="OrthoDB" id="1716531at2759"/>